<accession>A0A1G8XRX7</accession>
<gene>
    <name evidence="2" type="ORF">SAMN05421869_11355</name>
</gene>
<sequence>MPLDAQAGSWAASLVNQARCLGPELVDHVRRLVRSLPQHPRACPFPPPKPWELYEPSYGAALVRMLTNRNLNWTAAAKALYCLTGLALSPATIGQIGRGRKELSPDLLARLATVLGIPAADLAAVTGIRLPTKMPPAHPAAAELTTLLWDVRRLTAEQVRQVLNETESLRGE</sequence>
<keyword evidence="3" id="KW-1185">Reference proteome</keyword>
<evidence type="ECO:0000313" key="2">
    <source>
        <dbReference type="EMBL" id="SDJ93217.1"/>
    </source>
</evidence>
<evidence type="ECO:0000259" key="1">
    <source>
        <dbReference type="PROSITE" id="PS50943"/>
    </source>
</evidence>
<reference evidence="2 3" key="1">
    <citation type="submission" date="2016-10" db="EMBL/GenBank/DDBJ databases">
        <authorList>
            <person name="de Groot N.N."/>
        </authorList>
    </citation>
    <scope>NUCLEOTIDE SEQUENCE [LARGE SCALE GENOMIC DNA]</scope>
    <source>
        <strain evidence="2 3">CGMCC 4.6533</strain>
    </source>
</reference>
<dbReference type="CDD" id="cd00093">
    <property type="entry name" value="HTH_XRE"/>
    <property type="match status" value="1"/>
</dbReference>
<proteinExistence type="predicted"/>
<dbReference type="Gene3D" id="1.10.260.40">
    <property type="entry name" value="lambda repressor-like DNA-binding domains"/>
    <property type="match status" value="1"/>
</dbReference>
<name>A0A1G8XRX7_9ACTN</name>
<dbReference type="InterPro" id="IPR001387">
    <property type="entry name" value="Cro/C1-type_HTH"/>
</dbReference>
<organism evidence="2 3">
    <name type="scientific">Nonomuraea jiangxiensis</name>
    <dbReference type="NCBI Taxonomy" id="633440"/>
    <lineage>
        <taxon>Bacteria</taxon>
        <taxon>Bacillati</taxon>
        <taxon>Actinomycetota</taxon>
        <taxon>Actinomycetes</taxon>
        <taxon>Streptosporangiales</taxon>
        <taxon>Streptosporangiaceae</taxon>
        <taxon>Nonomuraea</taxon>
    </lineage>
</organism>
<dbReference type="InterPro" id="IPR010982">
    <property type="entry name" value="Lambda_DNA-bd_dom_sf"/>
</dbReference>
<dbReference type="SUPFAM" id="SSF47413">
    <property type="entry name" value="lambda repressor-like DNA-binding domains"/>
    <property type="match status" value="1"/>
</dbReference>
<dbReference type="Proteomes" id="UP000199202">
    <property type="component" value="Unassembled WGS sequence"/>
</dbReference>
<dbReference type="PROSITE" id="PS50943">
    <property type="entry name" value="HTH_CROC1"/>
    <property type="match status" value="1"/>
</dbReference>
<dbReference type="GO" id="GO:0003677">
    <property type="term" value="F:DNA binding"/>
    <property type="evidence" value="ECO:0007669"/>
    <property type="project" value="InterPro"/>
</dbReference>
<feature type="domain" description="HTH cro/C1-type" evidence="1">
    <location>
        <begin position="88"/>
        <end position="122"/>
    </location>
</feature>
<protein>
    <recommendedName>
        <fullName evidence="1">HTH cro/C1-type domain-containing protein</fullName>
    </recommendedName>
</protein>
<evidence type="ECO:0000313" key="3">
    <source>
        <dbReference type="Proteomes" id="UP000199202"/>
    </source>
</evidence>
<dbReference type="EMBL" id="FNDJ01000013">
    <property type="protein sequence ID" value="SDJ93217.1"/>
    <property type="molecule type" value="Genomic_DNA"/>
</dbReference>
<dbReference type="AlphaFoldDB" id="A0A1G8XRX7"/>